<evidence type="ECO:0000259" key="8">
    <source>
        <dbReference type="Pfam" id="PF26148"/>
    </source>
</evidence>
<dbReference type="RefSeq" id="XP_049180703.1">
    <property type="nucleotide sequence ID" value="XM_049323414.1"/>
</dbReference>
<dbReference type="GO" id="GO:0030674">
    <property type="term" value="F:protein-macromolecule adaptor activity"/>
    <property type="evidence" value="ECO:0007669"/>
    <property type="project" value="TreeGrafter"/>
</dbReference>
<dbReference type="GO" id="GO:0007033">
    <property type="term" value="P:vacuole organization"/>
    <property type="evidence" value="ECO:0007669"/>
    <property type="project" value="TreeGrafter"/>
</dbReference>
<comment type="subcellular location">
    <subcellularLocation>
        <location evidence="5">Endomembrane system</location>
        <topology evidence="5">Peripheral membrane protein</topology>
        <orientation evidence="5">Cytoplasmic side</orientation>
    </subcellularLocation>
</comment>
<protein>
    <submittedName>
        <fullName evidence="9">PEP3</fullName>
    </submittedName>
</protein>
<keyword evidence="2" id="KW-0863">Zinc-finger</keyword>
<feature type="domain" description="Pep3/Vps18 RING C-terminal" evidence="8">
    <location>
        <begin position="839"/>
        <end position="923"/>
    </location>
</feature>
<dbReference type="GeneID" id="73379826"/>
<dbReference type="GO" id="GO:0030897">
    <property type="term" value="C:HOPS complex"/>
    <property type="evidence" value="ECO:0007669"/>
    <property type="project" value="TreeGrafter"/>
</dbReference>
<feature type="domain" description="Pep3/Vps18 beta-propeller" evidence="7">
    <location>
        <begin position="244"/>
        <end position="343"/>
    </location>
</feature>
<dbReference type="InterPro" id="IPR058919">
    <property type="entry name" value="Pep3/Vps18_RING_C"/>
</dbReference>
<reference evidence="9" key="1">
    <citation type="journal article" date="2022" name="DNA Res.">
        <title>Genome analysis of five recently described species of the CUG-Ser clade uncovers Candida theae as a new hybrid lineage with pathogenic potential in the Candida parapsilosis species complex.</title>
        <authorList>
            <person name="Mixao V."/>
            <person name="Del Olmo V."/>
            <person name="Hegedusova E."/>
            <person name="Saus E."/>
            <person name="Pryszcz L."/>
            <person name="Cillingova A."/>
            <person name="Nosek J."/>
            <person name="Gabaldon T."/>
        </authorList>
    </citation>
    <scope>NUCLEOTIDE SEQUENCE</scope>
    <source>
        <strain evidence="9">CBS 10844</strain>
    </source>
</reference>
<dbReference type="EMBL" id="JAHUZD010000071">
    <property type="protein sequence ID" value="KAI3404958.2"/>
    <property type="molecule type" value="Genomic_DNA"/>
</dbReference>
<accession>A0AAI9SXK6</accession>
<sequence length="946" mass="110192">MNTSNGKWFDKKISPSISGSVTSSTYTAHSLDQHQISIYKNLEQPRFEIKQVQLQFDLRHKLERVVVADSLMYLIVGGSLMFKIDLNNPSQLIKYSVPPPLLTPSQAAFDVWVNRTGEDLILRVNQQYYYLNQDYKAFKLLGKLKNLDITSAVFMSAHTVLMGTSNGAVYLAVIRPHEDVKKNDLQYFKQVFKVESKVQGIALTNNQSQIHLIANFTLYTWPCFDTSYNELTKVFKTQPVIRNIAHKNTRYLFASNDDNFVFLSDELVTNDEEIQIPLIKQDLKDLMITSHHLIGFDSKSSIYIFNKLNQQTKTLQFEGNISGFASDSSTYWIYTDNSIYELLISNESSLVWYDYYRMGKFEEALNCLEDNEENFFKRDLVLIKQGYDYLQKGGFGLETREKDLISLQKKGINILAKSTEPFEKVCLMLNRTNSRGMLLDYLLSKFAMNKRNKVRAVVLSTWILELMGRLNDDRFDDFVRSNYKLFDRSIYEVLQGEKALFYADLIEDYRFILNYHLNRKTWSLAVRTLARMYLKDAEAIYESATTLLLNYPKVVDMWLRFDLDYERMLPAVLSYCAKNKQVSLSSNVAVKFIQRVHDKGYKSKQLNNYYLSLLVTSPEDTESLIIKFINNEKSYDQNFILRLCILRNRIYPAVLIYIDMGLYEQALDYALRNDAIEQGEYVLRKYEEDIVKEDVNEEEKEQEEEEEEHDHHHSKLEKESYSIRRHLWLSFAKHLIDHVCSGKDVGLADLDKSPNKLNKILSYVSGKSSPLGLKDLLPLFPETVMINNFKDEIVDSLNNYNRSLQDINVKIQENSDLLSSLKQETLLEKQRKSVSYSVVEPGTPCRLCTNLLITKNFIFFKNCKHGFHKECLVRFYSKSKGNYNFKKIYSNFMRNGGKDQGKLKQEIDEMLCKECVLCSESHINTIDLGFLEENGKDIEELKSWEL</sequence>
<dbReference type="PANTHER" id="PTHR23323:SF26">
    <property type="entry name" value="VACUOLAR PROTEIN SORTING-ASSOCIATED PROTEIN 18 HOMOLOG"/>
    <property type="match status" value="1"/>
</dbReference>
<evidence type="ECO:0000256" key="2">
    <source>
        <dbReference type="ARBA" id="ARBA00022771"/>
    </source>
</evidence>
<evidence type="ECO:0000256" key="4">
    <source>
        <dbReference type="ARBA" id="ARBA00023136"/>
    </source>
</evidence>
<evidence type="ECO:0000313" key="10">
    <source>
        <dbReference type="Proteomes" id="UP001202479"/>
    </source>
</evidence>
<keyword evidence="1" id="KW-0479">Metal-binding</keyword>
<dbReference type="GO" id="GO:0005768">
    <property type="term" value="C:endosome"/>
    <property type="evidence" value="ECO:0007669"/>
    <property type="project" value="TreeGrafter"/>
</dbReference>
<organism evidence="9 10">
    <name type="scientific">Candida oxycetoniae</name>
    <dbReference type="NCBI Taxonomy" id="497107"/>
    <lineage>
        <taxon>Eukaryota</taxon>
        <taxon>Fungi</taxon>
        <taxon>Dikarya</taxon>
        <taxon>Ascomycota</taxon>
        <taxon>Saccharomycotina</taxon>
        <taxon>Pichiomycetes</taxon>
        <taxon>Debaryomycetaceae</taxon>
        <taxon>Candida/Lodderomyces clade</taxon>
        <taxon>Candida</taxon>
    </lineage>
</organism>
<evidence type="ECO:0000256" key="3">
    <source>
        <dbReference type="ARBA" id="ARBA00022833"/>
    </source>
</evidence>
<dbReference type="Pfam" id="PF26148">
    <property type="entry name" value="VPS18_RING_C"/>
    <property type="match status" value="1"/>
</dbReference>
<dbReference type="GO" id="GO:0048284">
    <property type="term" value="P:organelle fusion"/>
    <property type="evidence" value="ECO:0007669"/>
    <property type="project" value="TreeGrafter"/>
</dbReference>
<gene>
    <name evidence="9" type="ORF">KGF56_002209</name>
</gene>
<comment type="caution">
    <text evidence="9">The sequence shown here is derived from an EMBL/GenBank/DDBJ whole genome shotgun (WGS) entry which is preliminary data.</text>
</comment>
<dbReference type="GO" id="GO:0008270">
    <property type="term" value="F:zinc ion binding"/>
    <property type="evidence" value="ECO:0007669"/>
    <property type="project" value="UniProtKB-KW"/>
</dbReference>
<keyword evidence="10" id="KW-1185">Reference proteome</keyword>
<feature type="domain" description="Pep3/Vps18 beta-propeller" evidence="7">
    <location>
        <begin position="45"/>
        <end position="236"/>
    </location>
</feature>
<keyword evidence="4" id="KW-0472">Membrane</keyword>
<evidence type="ECO:0000256" key="6">
    <source>
        <dbReference type="SAM" id="MobiDB-lite"/>
    </source>
</evidence>
<dbReference type="Proteomes" id="UP001202479">
    <property type="component" value="Unassembled WGS sequence"/>
</dbReference>
<evidence type="ECO:0000256" key="5">
    <source>
        <dbReference type="ARBA" id="ARBA00029433"/>
    </source>
</evidence>
<evidence type="ECO:0000256" key="1">
    <source>
        <dbReference type="ARBA" id="ARBA00022723"/>
    </source>
</evidence>
<dbReference type="GO" id="GO:0006904">
    <property type="term" value="P:vesicle docking involved in exocytosis"/>
    <property type="evidence" value="ECO:0007669"/>
    <property type="project" value="TreeGrafter"/>
</dbReference>
<dbReference type="Pfam" id="PF05131">
    <property type="entry name" value="Pep3_Vps18"/>
    <property type="match status" value="2"/>
</dbReference>
<dbReference type="AlphaFoldDB" id="A0AAI9SXK6"/>
<keyword evidence="3" id="KW-0862">Zinc</keyword>
<feature type="compositionally biased region" description="Acidic residues" evidence="6">
    <location>
        <begin position="695"/>
        <end position="708"/>
    </location>
</feature>
<dbReference type="SUPFAM" id="SSF57850">
    <property type="entry name" value="RING/U-box"/>
    <property type="match status" value="1"/>
</dbReference>
<feature type="region of interest" description="Disordered" evidence="6">
    <location>
        <begin position="694"/>
        <end position="717"/>
    </location>
</feature>
<dbReference type="GO" id="GO:0007032">
    <property type="term" value="P:endosome organization"/>
    <property type="evidence" value="ECO:0007669"/>
    <property type="project" value="TreeGrafter"/>
</dbReference>
<evidence type="ECO:0000259" key="7">
    <source>
        <dbReference type="Pfam" id="PF05131"/>
    </source>
</evidence>
<proteinExistence type="predicted"/>
<dbReference type="InterPro" id="IPR007810">
    <property type="entry name" value="Pep3/Vps18_beta-prop"/>
</dbReference>
<evidence type="ECO:0000313" key="9">
    <source>
        <dbReference type="EMBL" id="KAI3404958.2"/>
    </source>
</evidence>
<name>A0AAI9SXK6_9ASCO</name>
<dbReference type="PANTHER" id="PTHR23323">
    <property type="entry name" value="VACUOLAR PROTEIN SORTING-ASSOCIATED PROTEIN"/>
    <property type="match status" value="1"/>
</dbReference>